<accession>A0A089Z9U3</accession>
<evidence type="ECO:0000256" key="2">
    <source>
        <dbReference type="ARBA" id="ARBA00022692"/>
    </source>
</evidence>
<feature type="transmembrane region" description="Helical" evidence="6">
    <location>
        <begin position="124"/>
        <end position="142"/>
    </location>
</feature>
<evidence type="ECO:0000256" key="6">
    <source>
        <dbReference type="SAM" id="Phobius"/>
    </source>
</evidence>
<dbReference type="Proteomes" id="UP000062768">
    <property type="component" value="Chromosome I"/>
</dbReference>
<feature type="transmembrane region" description="Helical" evidence="6">
    <location>
        <begin position="97"/>
        <end position="117"/>
    </location>
</feature>
<evidence type="ECO:0000313" key="9">
    <source>
        <dbReference type="EMBL" id="CEL25422.1"/>
    </source>
</evidence>
<dbReference type="GeneID" id="26740028"/>
<evidence type="ECO:0000256" key="3">
    <source>
        <dbReference type="ARBA" id="ARBA00022989"/>
    </source>
</evidence>
<keyword evidence="3 6" id="KW-1133">Transmembrane helix</keyword>
<evidence type="ECO:0000313" key="10">
    <source>
        <dbReference type="Proteomes" id="UP000029661"/>
    </source>
</evidence>
<dbReference type="GO" id="GO:0016020">
    <property type="term" value="C:membrane"/>
    <property type="evidence" value="ECO:0007669"/>
    <property type="project" value="UniProtKB-SubCell"/>
</dbReference>
<evidence type="ECO:0000259" key="7">
    <source>
        <dbReference type="Pfam" id="PF13515"/>
    </source>
</evidence>
<dbReference type="AlphaFoldDB" id="A0A089Z9U3"/>
<evidence type="ECO:0000256" key="5">
    <source>
        <dbReference type="SAM" id="Coils"/>
    </source>
</evidence>
<dbReference type="PATRIC" id="fig|2162.10.peg.1864"/>
<reference evidence="9" key="2">
    <citation type="submission" date="2014-09" db="EMBL/GenBank/DDBJ databases">
        <authorList>
            <person name="Bishop-Lilly K.A."/>
            <person name="Broomall S.M."/>
            <person name="Chain P.S."/>
            <person name="Chertkov O."/>
            <person name="Coyne S.R."/>
            <person name="Daligault H.E."/>
            <person name="Davenport K.W."/>
            <person name="Erkkila T."/>
            <person name="Frey K.G."/>
            <person name="Gibbons H.S."/>
            <person name="Gu W."/>
            <person name="Jaissle J."/>
            <person name="Johnson S.L."/>
            <person name="Koroleva G.I."/>
            <person name="Ladner J.T."/>
            <person name="Lo C.-C."/>
            <person name="Minogue T.D."/>
            <person name="Munk C."/>
            <person name="Palacios G.F."/>
            <person name="Redden C.L."/>
            <person name="Rosenzweig C.N."/>
            <person name="Scholz M.B."/>
            <person name="Teshima H."/>
            <person name="Xu Y."/>
        </authorList>
    </citation>
    <scope>NUCLEOTIDE SEQUENCE</scope>
    <source>
        <strain evidence="9">Mb9</strain>
    </source>
</reference>
<proteinExistence type="predicted"/>
<protein>
    <recommendedName>
        <fullName evidence="7">Integral membrane bound transporter domain-containing protein</fullName>
    </recommendedName>
</protein>
<evidence type="ECO:0000313" key="8">
    <source>
        <dbReference type="EMBL" id="AIS31571.1"/>
    </source>
</evidence>
<feature type="transmembrane region" description="Helical" evidence="6">
    <location>
        <begin position="148"/>
        <end position="168"/>
    </location>
</feature>
<reference evidence="8" key="1">
    <citation type="submission" date="2013-12" db="EMBL/GenBank/DDBJ databases">
        <title>The complete genome sequence of Methanobacterium sp. BRM9.</title>
        <authorList>
            <consortium name="Pastoral Greenhouse Gas Research Consortium"/>
            <person name="Kelly W.J."/>
            <person name="Leahy S.C."/>
            <person name="Perry R."/>
            <person name="Li D."/>
            <person name="Altermann E."/>
            <person name="Lambie S.C."/>
            <person name="Attwood G.T."/>
        </authorList>
    </citation>
    <scope>NUCLEOTIDE SEQUENCE [LARGE SCALE GENOMIC DNA]</scope>
    <source>
        <strain evidence="8">BRM9</strain>
    </source>
</reference>
<feature type="transmembrane region" description="Helical" evidence="6">
    <location>
        <begin position="48"/>
        <end position="66"/>
    </location>
</feature>
<evidence type="ECO:0000256" key="4">
    <source>
        <dbReference type="ARBA" id="ARBA00023136"/>
    </source>
</evidence>
<feature type="transmembrane region" description="Helical" evidence="6">
    <location>
        <begin position="399"/>
        <end position="427"/>
    </location>
</feature>
<name>A0A089Z9U3_METFO</name>
<dbReference type="KEGG" id="mfc:BRM9_0751"/>
<dbReference type="InterPro" id="IPR049453">
    <property type="entry name" value="Memb_transporter_dom"/>
</dbReference>
<dbReference type="OrthoDB" id="70468at2157"/>
<organism evidence="8 10">
    <name type="scientific">Methanobacterium formicicum</name>
    <dbReference type="NCBI Taxonomy" id="2162"/>
    <lineage>
        <taxon>Archaea</taxon>
        <taxon>Methanobacteriati</taxon>
        <taxon>Methanobacteriota</taxon>
        <taxon>Methanomada group</taxon>
        <taxon>Methanobacteria</taxon>
        <taxon>Methanobacteriales</taxon>
        <taxon>Methanobacteriaceae</taxon>
        <taxon>Methanobacterium</taxon>
    </lineage>
</organism>
<evidence type="ECO:0000313" key="11">
    <source>
        <dbReference type="Proteomes" id="UP000062768"/>
    </source>
</evidence>
<feature type="transmembrane region" description="Helical" evidence="6">
    <location>
        <begin position="71"/>
        <end position="91"/>
    </location>
</feature>
<feature type="transmembrane region" description="Helical" evidence="6">
    <location>
        <begin position="21"/>
        <end position="42"/>
    </location>
</feature>
<feature type="transmembrane region" description="Helical" evidence="6">
    <location>
        <begin position="345"/>
        <end position="362"/>
    </location>
</feature>
<feature type="transmembrane region" description="Helical" evidence="6">
    <location>
        <begin position="433"/>
        <end position="451"/>
    </location>
</feature>
<dbReference type="EMBL" id="CP006933">
    <property type="protein sequence ID" value="AIS31571.1"/>
    <property type="molecule type" value="Genomic_DNA"/>
</dbReference>
<feature type="transmembrane region" description="Helical" evidence="6">
    <location>
        <begin position="463"/>
        <end position="481"/>
    </location>
</feature>
<sequence length="663" mass="75494">MEREGFIRRFKRLSAPTGKPLWGHAFRAIGLAILSVIIAYFIGLRQGIEIIFMVVLFASVLMDQAIPFRKAVTFSVIGFILMSLAFVSASVAHMFGLPFFIVLTVIWSFFPFTLYIFGKAEGLFGYLIFISYYTATVLIKSSTNVFDLIIYVLFAYLIASILLVWKFIQRDNYKRKMVASGFDPNTSINKIGSVRRNLAGVPINKSYHNLFDYGLYLTGLRNYGRTVHSRLTGKGAVLFENFLNESNSVSSSIADHIVNKKGEVNLKNVKSTLNELNLYMDEKVDESIKFLADNFIKFFEDSNRILSSPINKSEEETVKITLLNKMSFKQVITSRFNLDSLYIRHALRFTIAMVITLSFVFIDHSRDPAWIAMGVLIVLKPDVTSTWDNMITRVSFNLFAVILAIILAFIFPHYMLLIFALVALYFFRAFLPNHIGLSILAVTVFTVFVWPQGEVINNAAARLIDILIGSIVSIILVYGILPKRLTINLPNQIFKVLKANQEYAELILSGNYDNKAATSKLETSLLEYNNLESSLKKVQDTFKDVSDDLKIYEDISGACYNLTEDISAIVGYESEISKLDFSPLKDLSSKILDIFVNAIERNEIPEELPDMHIYDETISKMLQEHEDIKQYFEWIVSDIYLIHYLTKEAVETGALEKYKDLNQ</sequence>
<keyword evidence="11" id="KW-1185">Reference proteome</keyword>
<dbReference type="Proteomes" id="UP000029661">
    <property type="component" value="Chromosome"/>
</dbReference>
<comment type="subcellular location">
    <subcellularLocation>
        <location evidence="1">Membrane</location>
        <topology evidence="1">Multi-pass membrane protein</topology>
    </subcellularLocation>
</comment>
<feature type="domain" description="Integral membrane bound transporter" evidence="7">
    <location>
        <begin position="358"/>
        <end position="475"/>
    </location>
</feature>
<keyword evidence="4 6" id="KW-0472">Membrane</keyword>
<keyword evidence="5" id="KW-0175">Coiled coil</keyword>
<dbReference type="RefSeq" id="WP_048084858.1">
    <property type="nucleotide sequence ID" value="NZ_CP006933.1"/>
</dbReference>
<evidence type="ECO:0000256" key="1">
    <source>
        <dbReference type="ARBA" id="ARBA00004141"/>
    </source>
</evidence>
<dbReference type="Pfam" id="PF13515">
    <property type="entry name" value="FUSC_2"/>
    <property type="match status" value="1"/>
</dbReference>
<feature type="coiled-coil region" evidence="5">
    <location>
        <begin position="521"/>
        <end position="548"/>
    </location>
</feature>
<dbReference type="EMBL" id="LN734822">
    <property type="protein sequence ID" value="CEL25422.1"/>
    <property type="molecule type" value="Genomic_DNA"/>
</dbReference>
<keyword evidence="2 6" id="KW-0812">Transmembrane</keyword>
<gene>
    <name evidence="8" type="ORF">BRM9_0751</name>
    <name evidence="9" type="ORF">MB9_1792</name>
</gene>